<reference evidence="1" key="1">
    <citation type="submission" date="2021-05" db="EMBL/GenBank/DDBJ databases">
        <authorList>
            <person name="Scholz U."/>
            <person name="Mascher M."/>
            <person name="Fiebig A."/>
        </authorList>
    </citation>
    <scope>NUCLEOTIDE SEQUENCE [LARGE SCALE GENOMIC DNA]</scope>
</reference>
<evidence type="ECO:0000313" key="2">
    <source>
        <dbReference type="Proteomes" id="UP001732700"/>
    </source>
</evidence>
<name>A0ACD5UH43_AVESA</name>
<keyword evidence="2" id="KW-1185">Reference proteome</keyword>
<organism evidence="1 2">
    <name type="scientific">Avena sativa</name>
    <name type="common">Oat</name>
    <dbReference type="NCBI Taxonomy" id="4498"/>
    <lineage>
        <taxon>Eukaryota</taxon>
        <taxon>Viridiplantae</taxon>
        <taxon>Streptophyta</taxon>
        <taxon>Embryophyta</taxon>
        <taxon>Tracheophyta</taxon>
        <taxon>Spermatophyta</taxon>
        <taxon>Magnoliopsida</taxon>
        <taxon>Liliopsida</taxon>
        <taxon>Poales</taxon>
        <taxon>Poaceae</taxon>
        <taxon>BOP clade</taxon>
        <taxon>Pooideae</taxon>
        <taxon>Poodae</taxon>
        <taxon>Poeae</taxon>
        <taxon>Poeae Chloroplast Group 1 (Aveneae type)</taxon>
        <taxon>Aveninae</taxon>
        <taxon>Avena</taxon>
    </lineage>
</organism>
<dbReference type="Proteomes" id="UP001732700">
    <property type="component" value="Chromosome 2A"/>
</dbReference>
<sequence length="348" mass="38604">MMHMNQGQGETSYAVNSSHQNAKQERLKPLIEAAIIDLCSNNDNLSHGKVVIADLGCSSGPNALVLVSTAVKAIHGHFLRLQQSPPEVCVLLNDLPDNDFNMVVKSLVTLRRSHEPVVTVGITPGSFYERLFMSGSLHLMCSSYCLHWLSKSPEVLIRNRIPAYDIDGDARLERLLVVHEAYAQQFRSDFTNFLDLRAKELVSGGRLVVSLLGRTIASKSSHIWEGIVIPLSIMVSEGVIDKDKFHSFYLPMYGPSNDELREIIQAEGSFSIMAMQVHGLITGTDSAVINPSRYMKMIRAVFEQLVVQHFGDVMDEVVRTGEQHFSLDGRLHDLTANGTMLVVSLTKS</sequence>
<evidence type="ECO:0000313" key="1">
    <source>
        <dbReference type="EnsemblPlants" id="AVESA.00010b.r2.2AG0246040.1.CDS"/>
    </source>
</evidence>
<dbReference type="EnsemblPlants" id="AVESA.00010b.r2.2AG0246040.1">
    <property type="protein sequence ID" value="AVESA.00010b.r2.2AG0246040.1.CDS"/>
    <property type="gene ID" value="AVESA.00010b.r2.2AG0246040"/>
</dbReference>
<reference evidence="1" key="2">
    <citation type="submission" date="2025-09" db="UniProtKB">
        <authorList>
            <consortium name="EnsemblPlants"/>
        </authorList>
    </citation>
    <scope>IDENTIFICATION</scope>
</reference>
<accession>A0ACD5UH43</accession>
<proteinExistence type="predicted"/>
<protein>
    <submittedName>
        <fullName evidence="1">Uncharacterized protein</fullName>
    </submittedName>
</protein>